<keyword evidence="15" id="KW-1185">Reference proteome</keyword>
<dbReference type="SUPFAM" id="SSF55083">
    <property type="entry name" value="6-hydroxymethyl-7,8-dihydropterin pyrophosphokinase, HPPK"/>
    <property type="match status" value="1"/>
</dbReference>
<evidence type="ECO:0000313" key="14">
    <source>
        <dbReference type="EMBL" id="MDJ1502945.1"/>
    </source>
</evidence>
<dbReference type="GO" id="GO:0016301">
    <property type="term" value="F:kinase activity"/>
    <property type="evidence" value="ECO:0007669"/>
    <property type="project" value="UniProtKB-KW"/>
</dbReference>
<dbReference type="InterPro" id="IPR035907">
    <property type="entry name" value="Hppk_sf"/>
</dbReference>
<keyword evidence="9" id="KW-0289">Folate biosynthesis</keyword>
<dbReference type="Pfam" id="PF01288">
    <property type="entry name" value="HPPK"/>
    <property type="match status" value="1"/>
</dbReference>
<comment type="function">
    <text evidence="10">Catalyzes the transfer of pyrophosphate from adenosine triphosphate (ATP) to 6-hydroxymethyl-7,8-dihydropterin, an enzymatic step in folate biosynthesis pathway.</text>
</comment>
<dbReference type="RefSeq" id="WP_314513327.1">
    <property type="nucleotide sequence ID" value="NZ_JASJOU010000006.1"/>
</dbReference>
<feature type="domain" description="7,8-dihydro-6-hydroxymethylpterin-pyrophosphokinase" evidence="13">
    <location>
        <begin position="6"/>
        <end position="133"/>
    </location>
</feature>
<keyword evidence="6" id="KW-0547">Nucleotide-binding</keyword>
<evidence type="ECO:0000256" key="7">
    <source>
        <dbReference type="ARBA" id="ARBA00022777"/>
    </source>
</evidence>
<evidence type="ECO:0000256" key="11">
    <source>
        <dbReference type="ARBA" id="ARBA00029766"/>
    </source>
</evidence>
<dbReference type="PANTHER" id="PTHR43071">
    <property type="entry name" value="2-AMINO-4-HYDROXY-6-HYDROXYMETHYLDIHYDROPTERIDINE PYROPHOSPHOKINASE"/>
    <property type="match status" value="1"/>
</dbReference>
<evidence type="ECO:0000256" key="3">
    <source>
        <dbReference type="ARBA" id="ARBA00013253"/>
    </source>
</evidence>
<dbReference type="GO" id="GO:0003848">
    <property type="term" value="F:2-amino-4-hydroxy-6-hydroxymethyldihydropteridine diphosphokinase activity"/>
    <property type="evidence" value="ECO:0007669"/>
    <property type="project" value="UniProtKB-EC"/>
</dbReference>
<accession>A0AAE3R7P1</accession>
<keyword evidence="8" id="KW-0067">ATP-binding</keyword>
<dbReference type="CDD" id="cd00483">
    <property type="entry name" value="HPPK"/>
    <property type="match status" value="1"/>
</dbReference>
<dbReference type="GO" id="GO:0046656">
    <property type="term" value="P:folic acid biosynthetic process"/>
    <property type="evidence" value="ECO:0007669"/>
    <property type="project" value="UniProtKB-KW"/>
</dbReference>
<evidence type="ECO:0000256" key="2">
    <source>
        <dbReference type="ARBA" id="ARBA00005810"/>
    </source>
</evidence>
<proteinExistence type="inferred from homology"/>
<evidence type="ECO:0000256" key="6">
    <source>
        <dbReference type="ARBA" id="ARBA00022741"/>
    </source>
</evidence>
<dbReference type="EC" id="2.7.6.3" evidence="3"/>
<evidence type="ECO:0000256" key="12">
    <source>
        <dbReference type="ARBA" id="ARBA00033413"/>
    </source>
</evidence>
<keyword evidence="5 14" id="KW-0808">Transferase</keyword>
<dbReference type="InterPro" id="IPR000550">
    <property type="entry name" value="Hppk"/>
</dbReference>
<keyword evidence="7" id="KW-0418">Kinase</keyword>
<dbReference type="Proteomes" id="UP001232063">
    <property type="component" value="Unassembled WGS sequence"/>
</dbReference>
<gene>
    <name evidence="14" type="primary">folK</name>
    <name evidence="14" type="ORF">QNI22_19905</name>
</gene>
<evidence type="ECO:0000259" key="13">
    <source>
        <dbReference type="Pfam" id="PF01288"/>
    </source>
</evidence>
<dbReference type="EMBL" id="JASJOU010000006">
    <property type="protein sequence ID" value="MDJ1502945.1"/>
    <property type="molecule type" value="Genomic_DNA"/>
</dbReference>
<organism evidence="14 15">
    <name type="scientific">Xanthocytophaga agilis</name>
    <dbReference type="NCBI Taxonomy" id="3048010"/>
    <lineage>
        <taxon>Bacteria</taxon>
        <taxon>Pseudomonadati</taxon>
        <taxon>Bacteroidota</taxon>
        <taxon>Cytophagia</taxon>
        <taxon>Cytophagales</taxon>
        <taxon>Rhodocytophagaceae</taxon>
        <taxon>Xanthocytophaga</taxon>
    </lineage>
</organism>
<protein>
    <recommendedName>
        <fullName evidence="4">2-amino-4-hydroxy-6-hydroxymethyldihydropteridine pyrophosphokinase</fullName>
        <ecNumber evidence="3">2.7.6.3</ecNumber>
    </recommendedName>
    <alternativeName>
        <fullName evidence="11">6-hydroxymethyl-7,8-dihydropterin pyrophosphokinase</fullName>
    </alternativeName>
    <alternativeName>
        <fullName evidence="12">7,8-dihydro-6-hydroxymethylpterin-pyrophosphokinase</fullName>
    </alternativeName>
</protein>
<dbReference type="GO" id="GO:0005524">
    <property type="term" value="F:ATP binding"/>
    <property type="evidence" value="ECO:0007669"/>
    <property type="project" value="UniProtKB-KW"/>
</dbReference>
<evidence type="ECO:0000256" key="4">
    <source>
        <dbReference type="ARBA" id="ARBA00016218"/>
    </source>
</evidence>
<evidence type="ECO:0000256" key="8">
    <source>
        <dbReference type="ARBA" id="ARBA00022840"/>
    </source>
</evidence>
<comment type="pathway">
    <text evidence="1">Cofactor biosynthesis; tetrahydrofolate biosynthesis; 2-amino-4-hydroxy-6-hydroxymethyl-7,8-dihydropteridine diphosphate from 7,8-dihydroneopterin triphosphate: step 4/4.</text>
</comment>
<evidence type="ECO:0000256" key="5">
    <source>
        <dbReference type="ARBA" id="ARBA00022679"/>
    </source>
</evidence>
<dbReference type="NCBIfam" id="TIGR01498">
    <property type="entry name" value="folK"/>
    <property type="match status" value="1"/>
</dbReference>
<comment type="similarity">
    <text evidence="2">Belongs to the HPPK family.</text>
</comment>
<comment type="caution">
    <text evidence="14">The sequence shown here is derived from an EMBL/GenBank/DDBJ whole genome shotgun (WGS) entry which is preliminary data.</text>
</comment>
<sequence>MVINTYLLLGTNLGDRKLNIESAIFQIENQIGAIVSRSSVYETEPWGVTNQPNYWNQVVQLNTQLTPQDVLNTIHKIERELGRERRIRWEARLIDIDILYINDWVLEEENLVVPHPRIADRRFVLAPLTEIAPDFVHPVWNKTNQELLTACNDSLTVLKIT</sequence>
<dbReference type="AlphaFoldDB" id="A0AAE3R7P1"/>
<evidence type="ECO:0000256" key="1">
    <source>
        <dbReference type="ARBA" id="ARBA00005051"/>
    </source>
</evidence>
<reference evidence="14" key="1">
    <citation type="submission" date="2023-05" db="EMBL/GenBank/DDBJ databases">
        <authorList>
            <person name="Zhang X."/>
        </authorList>
    </citation>
    <scope>NUCLEOTIDE SEQUENCE</scope>
    <source>
        <strain evidence="14">BD1B2-1</strain>
    </source>
</reference>
<dbReference type="Gene3D" id="3.30.70.560">
    <property type="entry name" value="7,8-Dihydro-6-hydroxymethylpterin-pyrophosphokinase HPPK"/>
    <property type="match status" value="1"/>
</dbReference>
<evidence type="ECO:0000313" key="15">
    <source>
        <dbReference type="Proteomes" id="UP001232063"/>
    </source>
</evidence>
<name>A0AAE3R7P1_9BACT</name>
<evidence type="ECO:0000256" key="9">
    <source>
        <dbReference type="ARBA" id="ARBA00022909"/>
    </source>
</evidence>
<dbReference type="PANTHER" id="PTHR43071:SF1">
    <property type="entry name" value="2-AMINO-4-HYDROXY-6-HYDROXYMETHYLDIHYDROPTERIDINE PYROPHOSPHOKINASE"/>
    <property type="match status" value="1"/>
</dbReference>
<evidence type="ECO:0000256" key="10">
    <source>
        <dbReference type="ARBA" id="ARBA00029409"/>
    </source>
</evidence>